<accession>B4NSU1</accession>
<sequence>MHYCPSTYPKAGSGESGEMGGAFGGPSVQKYNYDVGIHGIVSGAAMQDAGEHGVRHGKHRTIRWDVTKHLICMKLPKSQPFYLCLLQCFWALNSLLPEFSEPEHSKSISSLGIN</sequence>
<dbReference type="Proteomes" id="UP000000304">
    <property type="component" value="Unassembled WGS sequence"/>
</dbReference>
<reference evidence="1 2" key="1">
    <citation type="journal article" date="2007" name="Nature">
        <title>Evolution of genes and genomes on the Drosophila phylogeny.</title>
        <authorList>
            <consortium name="Drosophila 12 Genomes Consortium"/>
            <person name="Clark A.G."/>
            <person name="Eisen M.B."/>
            <person name="Smith D.R."/>
            <person name="Bergman C.M."/>
            <person name="Oliver B."/>
            <person name="Markow T.A."/>
            <person name="Kaufman T.C."/>
            <person name="Kellis M."/>
            <person name="Gelbart W."/>
            <person name="Iyer V.N."/>
            <person name="Pollard D.A."/>
            <person name="Sackton T.B."/>
            <person name="Larracuente A.M."/>
            <person name="Singh N.D."/>
            <person name="Abad J.P."/>
            <person name="Abt D.N."/>
            <person name="Adryan B."/>
            <person name="Aguade M."/>
            <person name="Akashi H."/>
            <person name="Anderson W.W."/>
            <person name="Aquadro C.F."/>
            <person name="Ardell D.H."/>
            <person name="Arguello R."/>
            <person name="Artieri C.G."/>
            <person name="Barbash D.A."/>
            <person name="Barker D."/>
            <person name="Barsanti P."/>
            <person name="Batterham P."/>
            <person name="Batzoglou S."/>
            <person name="Begun D."/>
            <person name="Bhutkar A."/>
            <person name="Blanco E."/>
            <person name="Bosak S.A."/>
            <person name="Bradley R.K."/>
            <person name="Brand A.D."/>
            <person name="Brent M.R."/>
            <person name="Brooks A.N."/>
            <person name="Brown R.H."/>
            <person name="Butlin R.K."/>
            <person name="Caggese C."/>
            <person name="Calvi B.R."/>
            <person name="Bernardo de Carvalho A."/>
            <person name="Caspi A."/>
            <person name="Castrezana S."/>
            <person name="Celniker S.E."/>
            <person name="Chang J.L."/>
            <person name="Chapple C."/>
            <person name="Chatterji S."/>
            <person name="Chinwalla A."/>
            <person name="Civetta A."/>
            <person name="Clifton S.W."/>
            <person name="Comeron J.M."/>
            <person name="Costello J.C."/>
            <person name="Coyne J.A."/>
            <person name="Daub J."/>
            <person name="David R.G."/>
            <person name="Delcher A.L."/>
            <person name="Delehaunty K."/>
            <person name="Do C.B."/>
            <person name="Ebling H."/>
            <person name="Edwards K."/>
            <person name="Eickbush T."/>
            <person name="Evans J.D."/>
            <person name="Filipski A."/>
            <person name="Findeiss S."/>
            <person name="Freyhult E."/>
            <person name="Fulton L."/>
            <person name="Fulton R."/>
            <person name="Garcia A.C."/>
            <person name="Gardiner A."/>
            <person name="Garfield D.A."/>
            <person name="Garvin B.E."/>
            <person name="Gibson G."/>
            <person name="Gilbert D."/>
            <person name="Gnerre S."/>
            <person name="Godfrey J."/>
            <person name="Good R."/>
            <person name="Gotea V."/>
            <person name="Gravely B."/>
            <person name="Greenberg A.J."/>
            <person name="Griffiths-Jones S."/>
            <person name="Gross S."/>
            <person name="Guigo R."/>
            <person name="Gustafson E.A."/>
            <person name="Haerty W."/>
            <person name="Hahn M.W."/>
            <person name="Halligan D.L."/>
            <person name="Halpern A.L."/>
            <person name="Halter G.M."/>
            <person name="Han M.V."/>
            <person name="Heger A."/>
            <person name="Hillier L."/>
            <person name="Hinrichs A.S."/>
            <person name="Holmes I."/>
            <person name="Hoskins R.A."/>
            <person name="Hubisz M.J."/>
            <person name="Hultmark D."/>
            <person name="Huntley M.A."/>
            <person name="Jaffe D.B."/>
            <person name="Jagadeeshan S."/>
            <person name="Jeck W.R."/>
            <person name="Johnson J."/>
            <person name="Jones C.D."/>
            <person name="Jordan W.C."/>
            <person name="Karpen G.H."/>
            <person name="Kataoka E."/>
            <person name="Keightley P.D."/>
            <person name="Kheradpour P."/>
            <person name="Kirkness E.F."/>
            <person name="Koerich L.B."/>
            <person name="Kristiansen K."/>
            <person name="Kudrna D."/>
            <person name="Kulathinal R.J."/>
            <person name="Kumar S."/>
            <person name="Kwok R."/>
            <person name="Lander E."/>
            <person name="Langley C.H."/>
            <person name="Lapoint R."/>
            <person name="Lazzaro B.P."/>
            <person name="Lee S.J."/>
            <person name="Levesque L."/>
            <person name="Li R."/>
            <person name="Lin C.F."/>
            <person name="Lin M.F."/>
            <person name="Lindblad-Toh K."/>
            <person name="Llopart A."/>
            <person name="Long M."/>
            <person name="Low L."/>
            <person name="Lozovsky E."/>
            <person name="Lu J."/>
            <person name="Luo M."/>
            <person name="Machado C.A."/>
            <person name="Makalowski W."/>
            <person name="Marzo M."/>
            <person name="Matsuda M."/>
            <person name="Matzkin L."/>
            <person name="McAllister B."/>
            <person name="McBride C.S."/>
            <person name="McKernan B."/>
            <person name="McKernan K."/>
            <person name="Mendez-Lago M."/>
            <person name="Minx P."/>
            <person name="Mollenhauer M.U."/>
            <person name="Montooth K."/>
            <person name="Mount S.M."/>
            <person name="Mu X."/>
            <person name="Myers E."/>
            <person name="Negre B."/>
            <person name="Newfeld S."/>
            <person name="Nielsen R."/>
            <person name="Noor M.A."/>
            <person name="O'Grady P."/>
            <person name="Pachter L."/>
            <person name="Papaceit M."/>
            <person name="Parisi M.J."/>
            <person name="Parisi M."/>
            <person name="Parts L."/>
            <person name="Pedersen J.S."/>
            <person name="Pesole G."/>
            <person name="Phillippy A.M."/>
            <person name="Ponting C.P."/>
            <person name="Pop M."/>
            <person name="Porcelli D."/>
            <person name="Powell J.R."/>
            <person name="Prohaska S."/>
            <person name="Pruitt K."/>
            <person name="Puig M."/>
            <person name="Quesneville H."/>
            <person name="Ram K.R."/>
            <person name="Rand D."/>
            <person name="Rasmussen M.D."/>
            <person name="Reed L.K."/>
            <person name="Reenan R."/>
            <person name="Reily A."/>
            <person name="Remington K.A."/>
            <person name="Rieger T.T."/>
            <person name="Ritchie M.G."/>
            <person name="Robin C."/>
            <person name="Rogers Y.H."/>
            <person name="Rohde C."/>
            <person name="Rozas J."/>
            <person name="Rubenfield M.J."/>
            <person name="Ruiz A."/>
            <person name="Russo S."/>
            <person name="Salzberg S.L."/>
            <person name="Sanchez-Gracia A."/>
            <person name="Saranga D.J."/>
            <person name="Sato H."/>
            <person name="Schaeffer S.W."/>
            <person name="Schatz M.C."/>
            <person name="Schlenke T."/>
            <person name="Schwartz R."/>
            <person name="Segarra C."/>
            <person name="Singh R.S."/>
            <person name="Sirot L."/>
            <person name="Sirota M."/>
            <person name="Sisneros N.B."/>
            <person name="Smith C.D."/>
            <person name="Smith T.F."/>
            <person name="Spieth J."/>
            <person name="Stage D.E."/>
            <person name="Stark A."/>
            <person name="Stephan W."/>
            <person name="Strausberg R.L."/>
            <person name="Strempel S."/>
            <person name="Sturgill D."/>
            <person name="Sutton G."/>
            <person name="Sutton G.G."/>
            <person name="Tao W."/>
            <person name="Teichmann S."/>
            <person name="Tobari Y.N."/>
            <person name="Tomimura Y."/>
            <person name="Tsolas J.M."/>
            <person name="Valente V.L."/>
            <person name="Venter E."/>
            <person name="Venter J.C."/>
            <person name="Vicario S."/>
            <person name="Vieira F.G."/>
            <person name="Vilella A.J."/>
            <person name="Villasante A."/>
            <person name="Walenz B."/>
            <person name="Wang J."/>
            <person name="Wasserman M."/>
            <person name="Watts T."/>
            <person name="Wilson D."/>
            <person name="Wilson R.K."/>
            <person name="Wing R.A."/>
            <person name="Wolfner M.F."/>
            <person name="Wong A."/>
            <person name="Wong G.K."/>
            <person name="Wu C.I."/>
            <person name="Wu G."/>
            <person name="Yamamoto D."/>
            <person name="Yang H.P."/>
            <person name="Yang S.P."/>
            <person name="Yorke J.A."/>
            <person name="Yoshida K."/>
            <person name="Zdobnov E."/>
            <person name="Zhang P."/>
            <person name="Zhang Y."/>
            <person name="Zimin A.V."/>
            <person name="Baldwin J."/>
            <person name="Abdouelleil A."/>
            <person name="Abdulkadir J."/>
            <person name="Abebe A."/>
            <person name="Abera B."/>
            <person name="Abreu J."/>
            <person name="Acer S.C."/>
            <person name="Aftuck L."/>
            <person name="Alexander A."/>
            <person name="An P."/>
            <person name="Anderson E."/>
            <person name="Anderson S."/>
            <person name="Arachi H."/>
            <person name="Azer M."/>
            <person name="Bachantsang P."/>
            <person name="Barry A."/>
            <person name="Bayul T."/>
            <person name="Berlin A."/>
            <person name="Bessette D."/>
            <person name="Bloom T."/>
            <person name="Blye J."/>
            <person name="Boguslavskiy L."/>
            <person name="Bonnet C."/>
            <person name="Boukhgalter B."/>
            <person name="Bourzgui I."/>
            <person name="Brown A."/>
            <person name="Cahill P."/>
            <person name="Channer S."/>
            <person name="Cheshatsang Y."/>
            <person name="Chuda L."/>
            <person name="Citroen M."/>
            <person name="Collymore A."/>
            <person name="Cooke P."/>
            <person name="Costello M."/>
            <person name="D'Aco K."/>
            <person name="Daza R."/>
            <person name="De Haan G."/>
            <person name="DeGray S."/>
            <person name="DeMaso C."/>
            <person name="Dhargay N."/>
            <person name="Dooley K."/>
            <person name="Dooley E."/>
            <person name="Doricent M."/>
            <person name="Dorje P."/>
            <person name="Dorjee K."/>
            <person name="Dupes A."/>
            <person name="Elong R."/>
            <person name="Falk J."/>
            <person name="Farina A."/>
            <person name="Faro S."/>
            <person name="Ferguson D."/>
            <person name="Fisher S."/>
            <person name="Foley C.D."/>
            <person name="Franke A."/>
            <person name="Friedrich D."/>
            <person name="Gadbois L."/>
            <person name="Gearin G."/>
            <person name="Gearin C.R."/>
            <person name="Giannoukos G."/>
            <person name="Goode T."/>
            <person name="Graham J."/>
            <person name="Grandbois E."/>
            <person name="Grewal S."/>
            <person name="Gyaltsen K."/>
            <person name="Hafez N."/>
            <person name="Hagos B."/>
            <person name="Hall J."/>
            <person name="Henson C."/>
            <person name="Hollinger A."/>
            <person name="Honan T."/>
            <person name="Huard M.D."/>
            <person name="Hughes L."/>
            <person name="Hurhula B."/>
            <person name="Husby M.E."/>
            <person name="Kamat A."/>
            <person name="Kanga B."/>
            <person name="Kashin S."/>
            <person name="Khazanovich D."/>
            <person name="Kisner P."/>
            <person name="Lance K."/>
            <person name="Lara M."/>
            <person name="Lee W."/>
            <person name="Lennon N."/>
            <person name="Letendre F."/>
            <person name="LeVine R."/>
            <person name="Lipovsky A."/>
            <person name="Liu X."/>
            <person name="Liu J."/>
            <person name="Liu S."/>
            <person name="Lokyitsang T."/>
            <person name="Lokyitsang Y."/>
            <person name="Lubonja R."/>
            <person name="Lui A."/>
            <person name="MacDonald P."/>
            <person name="Magnisalis V."/>
            <person name="Maru K."/>
            <person name="Matthews C."/>
            <person name="McCusker W."/>
            <person name="McDonough S."/>
            <person name="Mehta T."/>
            <person name="Meldrim J."/>
            <person name="Meneus L."/>
            <person name="Mihai O."/>
            <person name="Mihalev A."/>
            <person name="Mihova T."/>
            <person name="Mittelman R."/>
            <person name="Mlenga V."/>
            <person name="Montmayeur A."/>
            <person name="Mulrain L."/>
            <person name="Navidi A."/>
            <person name="Naylor J."/>
            <person name="Negash T."/>
            <person name="Nguyen T."/>
            <person name="Nguyen N."/>
            <person name="Nicol R."/>
            <person name="Norbu C."/>
            <person name="Norbu N."/>
            <person name="Novod N."/>
            <person name="O'Neill B."/>
            <person name="Osman S."/>
            <person name="Markiewicz E."/>
            <person name="Oyono O.L."/>
            <person name="Patti C."/>
            <person name="Phunkhang P."/>
            <person name="Pierre F."/>
            <person name="Priest M."/>
            <person name="Raghuraman S."/>
            <person name="Rege F."/>
            <person name="Reyes R."/>
            <person name="Rise C."/>
            <person name="Rogov P."/>
            <person name="Ross K."/>
            <person name="Ryan E."/>
            <person name="Settipalli S."/>
            <person name="Shea T."/>
            <person name="Sherpa N."/>
            <person name="Shi L."/>
            <person name="Shih D."/>
            <person name="Sparrow T."/>
            <person name="Spaulding J."/>
            <person name="Stalker J."/>
            <person name="Stange-Thomann N."/>
            <person name="Stavropoulos S."/>
            <person name="Stone C."/>
            <person name="Strader C."/>
            <person name="Tesfaye S."/>
            <person name="Thomson T."/>
            <person name="Thoulutsang Y."/>
            <person name="Thoulutsang D."/>
            <person name="Topham K."/>
            <person name="Topping I."/>
            <person name="Tsamla T."/>
            <person name="Vassiliev H."/>
            <person name="Vo A."/>
            <person name="Wangchuk T."/>
            <person name="Wangdi T."/>
            <person name="Weiand M."/>
            <person name="Wilkinson J."/>
            <person name="Wilson A."/>
            <person name="Yadav S."/>
            <person name="Young G."/>
            <person name="Yu Q."/>
            <person name="Zembek L."/>
            <person name="Zhong D."/>
            <person name="Zimmer A."/>
            <person name="Zwirko Z."/>
            <person name="Jaffe D.B."/>
            <person name="Alvarez P."/>
            <person name="Brockman W."/>
            <person name="Butler J."/>
            <person name="Chin C."/>
            <person name="Gnerre S."/>
            <person name="Grabherr M."/>
            <person name="Kleber M."/>
            <person name="Mauceli E."/>
            <person name="MacCallum I."/>
        </authorList>
    </citation>
    <scope>NUCLEOTIDE SEQUENCE [LARGE SCALE GENOMIC DNA]</scope>
    <source>
        <strain evidence="2">white501</strain>
    </source>
</reference>
<dbReference type="EMBL" id="CH982446">
    <property type="protein sequence ID" value="EDX15273.1"/>
    <property type="molecule type" value="Genomic_DNA"/>
</dbReference>
<name>B4NSU1_DROSI</name>
<evidence type="ECO:0000313" key="2">
    <source>
        <dbReference type="Proteomes" id="UP000000304"/>
    </source>
</evidence>
<protein>
    <submittedName>
        <fullName evidence="1">GD17711</fullName>
    </submittedName>
</protein>
<organism evidence="1 2">
    <name type="scientific">Drosophila simulans</name>
    <name type="common">Fruit fly</name>
    <dbReference type="NCBI Taxonomy" id="7240"/>
    <lineage>
        <taxon>Eukaryota</taxon>
        <taxon>Metazoa</taxon>
        <taxon>Ecdysozoa</taxon>
        <taxon>Arthropoda</taxon>
        <taxon>Hexapoda</taxon>
        <taxon>Insecta</taxon>
        <taxon>Pterygota</taxon>
        <taxon>Neoptera</taxon>
        <taxon>Endopterygota</taxon>
        <taxon>Diptera</taxon>
        <taxon>Brachycera</taxon>
        <taxon>Muscomorpha</taxon>
        <taxon>Ephydroidea</taxon>
        <taxon>Drosophilidae</taxon>
        <taxon>Drosophila</taxon>
        <taxon>Sophophora</taxon>
    </lineage>
</organism>
<dbReference type="AlphaFoldDB" id="B4NSU1"/>
<keyword evidence="2" id="KW-1185">Reference proteome</keyword>
<gene>
    <name evidence="1" type="primary">Dsim\GD17711</name>
    <name evidence="1" type="ORF">Dsim_GD17711</name>
</gene>
<dbReference type="HOGENOM" id="CLU_2123659_0_0_1"/>
<proteinExistence type="predicted"/>
<evidence type="ECO:0000313" key="1">
    <source>
        <dbReference type="EMBL" id="EDX15273.1"/>
    </source>
</evidence>